<dbReference type="InterPro" id="IPR014883">
    <property type="entry name" value="VRR_NUC"/>
</dbReference>
<evidence type="ECO:0000313" key="6">
    <source>
        <dbReference type="Proteomes" id="UP001230005"/>
    </source>
</evidence>
<gene>
    <name evidence="5" type="ORF">J2S74_002296</name>
</gene>
<organism evidence="5 6">
    <name type="scientific">Evansella vedderi</name>
    <dbReference type="NCBI Taxonomy" id="38282"/>
    <lineage>
        <taxon>Bacteria</taxon>
        <taxon>Bacillati</taxon>
        <taxon>Bacillota</taxon>
        <taxon>Bacilli</taxon>
        <taxon>Bacillales</taxon>
        <taxon>Bacillaceae</taxon>
        <taxon>Evansella</taxon>
    </lineage>
</organism>
<comment type="cofactor">
    <cofactor evidence="1">
        <name>Mg(2+)</name>
        <dbReference type="ChEBI" id="CHEBI:18420"/>
    </cofactor>
</comment>
<evidence type="ECO:0000256" key="2">
    <source>
        <dbReference type="ARBA" id="ARBA00022722"/>
    </source>
</evidence>
<sequence length="97" mass="11283">MRKIRERDIENYFREEVRKAGGRAYKFESPGNIGVPDRLVLFPGKRVYFVEMKAPGKKPTKNQIGQHRKINSFGHTVLVIDSKEGIDEFIQEYGEIQ</sequence>
<evidence type="ECO:0000256" key="1">
    <source>
        <dbReference type="ARBA" id="ARBA00001946"/>
    </source>
</evidence>
<dbReference type="RefSeq" id="WP_307325538.1">
    <property type="nucleotide sequence ID" value="NZ_JAUSUG010000008.1"/>
</dbReference>
<evidence type="ECO:0000256" key="3">
    <source>
        <dbReference type="ARBA" id="ARBA00022801"/>
    </source>
</evidence>
<name>A0ABT9ZUM4_9BACI</name>
<keyword evidence="6" id="KW-1185">Reference proteome</keyword>
<protein>
    <recommendedName>
        <fullName evidence="4">VRR-NUC domain-containing protein</fullName>
    </recommendedName>
</protein>
<keyword evidence="3" id="KW-0378">Hydrolase</keyword>
<comment type="caution">
    <text evidence="5">The sequence shown here is derived from an EMBL/GenBank/DDBJ whole genome shotgun (WGS) entry which is preliminary data.</text>
</comment>
<feature type="domain" description="VRR-NUC" evidence="4">
    <location>
        <begin position="4"/>
        <end position="84"/>
    </location>
</feature>
<keyword evidence="2" id="KW-0540">Nuclease</keyword>
<evidence type="ECO:0000259" key="4">
    <source>
        <dbReference type="SMART" id="SM00990"/>
    </source>
</evidence>
<accession>A0ABT9ZUM4</accession>
<dbReference type="InterPro" id="IPR011856">
    <property type="entry name" value="tRNA_endonuc-like_dom_sf"/>
</dbReference>
<reference evidence="5 6" key="1">
    <citation type="submission" date="2023-07" db="EMBL/GenBank/DDBJ databases">
        <title>Genomic Encyclopedia of Type Strains, Phase IV (KMG-IV): sequencing the most valuable type-strain genomes for metagenomic binning, comparative biology and taxonomic classification.</title>
        <authorList>
            <person name="Goeker M."/>
        </authorList>
    </citation>
    <scope>NUCLEOTIDE SEQUENCE [LARGE SCALE GENOMIC DNA]</scope>
    <source>
        <strain evidence="5 6">DSM 9768</strain>
    </source>
</reference>
<evidence type="ECO:0000313" key="5">
    <source>
        <dbReference type="EMBL" id="MDQ0254914.1"/>
    </source>
</evidence>
<proteinExistence type="predicted"/>
<dbReference type="SMART" id="SM00990">
    <property type="entry name" value="VRR_NUC"/>
    <property type="match status" value="1"/>
</dbReference>
<dbReference type="Gene3D" id="3.40.1350.10">
    <property type="match status" value="1"/>
</dbReference>
<dbReference type="Proteomes" id="UP001230005">
    <property type="component" value="Unassembled WGS sequence"/>
</dbReference>
<dbReference type="EMBL" id="JAUSUG010000008">
    <property type="protein sequence ID" value="MDQ0254914.1"/>
    <property type="molecule type" value="Genomic_DNA"/>
</dbReference>